<proteinExistence type="predicted"/>
<protein>
    <submittedName>
        <fullName evidence="1">Uncharacterized protein</fullName>
    </submittedName>
</protein>
<comment type="caution">
    <text evidence="1">The sequence shown here is derived from an EMBL/GenBank/DDBJ whole genome shotgun (WGS) entry which is preliminary data.</text>
</comment>
<keyword evidence="2" id="KW-1185">Reference proteome</keyword>
<organism evidence="1 2">
    <name type="scientific">Thermovibrio guaymasensis</name>
    <dbReference type="NCBI Taxonomy" id="240167"/>
    <lineage>
        <taxon>Bacteria</taxon>
        <taxon>Pseudomonadati</taxon>
        <taxon>Aquificota</taxon>
        <taxon>Aquificia</taxon>
        <taxon>Desulfurobacteriales</taxon>
        <taxon>Desulfurobacteriaceae</taxon>
        <taxon>Thermovibrio</taxon>
    </lineage>
</organism>
<name>A0A420W5B9_9BACT</name>
<sequence length="59" mass="7145">MNIADIEVKLSYEKTWRTEFVLNFCKFMVFLKFWSDDKVAEYLIKRLKIKVEDVNHASN</sequence>
<reference evidence="1 2" key="1">
    <citation type="submission" date="2018-10" db="EMBL/GenBank/DDBJ databases">
        <title>Genomic Encyclopedia of Type Strains, Phase IV (KMG-IV): sequencing the most valuable type-strain genomes for metagenomic binning, comparative biology and taxonomic classification.</title>
        <authorList>
            <person name="Goeker M."/>
        </authorList>
    </citation>
    <scope>NUCLEOTIDE SEQUENCE [LARGE SCALE GENOMIC DNA]</scope>
    <source>
        <strain evidence="1 2">DSM 15521</strain>
    </source>
</reference>
<dbReference type="EMBL" id="RBIE01000006">
    <property type="protein sequence ID" value="RKQ59873.1"/>
    <property type="molecule type" value="Genomic_DNA"/>
</dbReference>
<evidence type="ECO:0000313" key="2">
    <source>
        <dbReference type="Proteomes" id="UP000280881"/>
    </source>
</evidence>
<dbReference type="Proteomes" id="UP000280881">
    <property type="component" value="Unassembled WGS sequence"/>
</dbReference>
<dbReference type="AlphaFoldDB" id="A0A420W5B9"/>
<accession>A0A420W5B9</accession>
<gene>
    <name evidence="1" type="ORF">C7457_1658</name>
</gene>
<evidence type="ECO:0000313" key="1">
    <source>
        <dbReference type="EMBL" id="RKQ59873.1"/>
    </source>
</evidence>